<dbReference type="Proteomes" id="UP000619536">
    <property type="component" value="Unassembled WGS sequence"/>
</dbReference>
<dbReference type="AlphaFoldDB" id="A0A8J3EYD0"/>
<dbReference type="GO" id="GO:0004659">
    <property type="term" value="F:prenyltransferase activity"/>
    <property type="evidence" value="ECO:0007669"/>
    <property type="project" value="InterPro"/>
</dbReference>
<evidence type="ECO:0000313" key="8">
    <source>
        <dbReference type="Proteomes" id="UP000619536"/>
    </source>
</evidence>
<dbReference type="Pfam" id="PF00348">
    <property type="entry name" value="polyprenyl_synt"/>
    <property type="match status" value="1"/>
</dbReference>
<proteinExistence type="inferred from homology"/>
<comment type="cofactor">
    <cofactor evidence="1">
        <name>Mg(2+)</name>
        <dbReference type="ChEBI" id="CHEBI:18420"/>
    </cofactor>
</comment>
<dbReference type="EMBL" id="BMDH01000001">
    <property type="protein sequence ID" value="GGI13186.1"/>
    <property type="molecule type" value="Genomic_DNA"/>
</dbReference>
<evidence type="ECO:0000313" key="7">
    <source>
        <dbReference type="EMBL" id="GGI13186.1"/>
    </source>
</evidence>
<dbReference type="InterPro" id="IPR008949">
    <property type="entry name" value="Isoprenoid_synthase_dom_sf"/>
</dbReference>
<dbReference type="InterPro" id="IPR033749">
    <property type="entry name" value="Polyprenyl_synt_CS"/>
</dbReference>
<dbReference type="PROSITE" id="PS00723">
    <property type="entry name" value="POLYPRENYL_SYNTHASE_1"/>
    <property type="match status" value="1"/>
</dbReference>
<evidence type="ECO:0000256" key="1">
    <source>
        <dbReference type="ARBA" id="ARBA00001946"/>
    </source>
</evidence>
<dbReference type="SFLD" id="SFLDS00005">
    <property type="entry name" value="Isoprenoid_Synthase_Type_I"/>
    <property type="match status" value="1"/>
</dbReference>
<evidence type="ECO:0000256" key="4">
    <source>
        <dbReference type="ARBA" id="ARBA00022723"/>
    </source>
</evidence>
<dbReference type="PROSITE" id="PS00444">
    <property type="entry name" value="POLYPRENYL_SYNTHASE_2"/>
    <property type="match status" value="1"/>
</dbReference>
<accession>A0A8J3EYD0</accession>
<organism evidence="7 8">
    <name type="scientific">Galliscardovia ingluviei</name>
    <dbReference type="NCBI Taxonomy" id="1769422"/>
    <lineage>
        <taxon>Bacteria</taxon>
        <taxon>Bacillati</taxon>
        <taxon>Actinomycetota</taxon>
        <taxon>Actinomycetes</taxon>
        <taxon>Bifidobacteriales</taxon>
        <taxon>Bifidobacteriaceae</taxon>
        <taxon>Galliscardovia</taxon>
    </lineage>
</organism>
<keyword evidence="3 6" id="KW-0808">Transferase</keyword>
<reference evidence="7" key="2">
    <citation type="submission" date="2020-09" db="EMBL/GenBank/DDBJ databases">
        <authorList>
            <person name="Sun Q."/>
            <person name="Sedlacek I."/>
        </authorList>
    </citation>
    <scope>NUCLEOTIDE SEQUENCE</scope>
    <source>
        <strain evidence="7">CCM 8606</strain>
    </source>
</reference>
<dbReference type="PANTHER" id="PTHR12001">
    <property type="entry name" value="GERANYLGERANYL PYROPHOSPHATE SYNTHASE"/>
    <property type="match status" value="1"/>
</dbReference>
<protein>
    <submittedName>
        <fullName evidence="7">Geranylgeranyl pyrophosphate synthase</fullName>
    </submittedName>
</protein>
<dbReference type="GO" id="GO:0046872">
    <property type="term" value="F:metal ion binding"/>
    <property type="evidence" value="ECO:0007669"/>
    <property type="project" value="UniProtKB-KW"/>
</dbReference>
<dbReference type="PANTHER" id="PTHR12001:SF69">
    <property type="entry name" value="ALL TRANS-POLYPRENYL-DIPHOSPHATE SYNTHASE PDSS1"/>
    <property type="match status" value="1"/>
</dbReference>
<comment type="similarity">
    <text evidence="2 6">Belongs to the FPP/GGPP synthase family.</text>
</comment>
<dbReference type="Gene3D" id="1.10.600.10">
    <property type="entry name" value="Farnesyl Diphosphate Synthase"/>
    <property type="match status" value="1"/>
</dbReference>
<dbReference type="CDD" id="cd00685">
    <property type="entry name" value="Trans_IPPS_HT"/>
    <property type="match status" value="1"/>
</dbReference>
<dbReference type="SUPFAM" id="SSF48576">
    <property type="entry name" value="Terpenoid synthases"/>
    <property type="match status" value="1"/>
</dbReference>
<evidence type="ECO:0000256" key="5">
    <source>
        <dbReference type="ARBA" id="ARBA00022842"/>
    </source>
</evidence>
<dbReference type="InterPro" id="IPR000092">
    <property type="entry name" value="Polyprenyl_synt"/>
</dbReference>
<sequence length="326" mass="37028">MVSYWRQYPDIEVKLQAVREFIKQRVQISNTDIESAIIAMNAAGGKYLRPAFFFMFTGFTEHKQYSDDERIAVAASLEILHMATLIHDDIIDDSPLRRGQVSIQSHYGKDVAVYTGDFLFTVFFELVIETMQGSPYLAVNAQAMKRILLGELDQMYLRFNQEQTVDNYLQSCTGKTAELFRLACEEGAYFGGADTATVERAGRIGINIGLAFQILDDILDYTAQEGEVQKPVLEDLATGVYTLPLLAAYEGHAQDFKPYLDKGLNISHEDIRTVARMVRDFHGVDKARELAQSFTQRALDDIEQLPHTPARKNLMKLTRQLLHRTR</sequence>
<dbReference type="RefSeq" id="WP_188354621.1">
    <property type="nucleotide sequence ID" value="NZ_BMDH01000001.1"/>
</dbReference>
<evidence type="ECO:0000256" key="6">
    <source>
        <dbReference type="RuleBase" id="RU004466"/>
    </source>
</evidence>
<dbReference type="GO" id="GO:0008299">
    <property type="term" value="P:isoprenoid biosynthetic process"/>
    <property type="evidence" value="ECO:0007669"/>
    <property type="project" value="InterPro"/>
</dbReference>
<keyword evidence="4" id="KW-0479">Metal-binding</keyword>
<comment type="caution">
    <text evidence="7">The sequence shown here is derived from an EMBL/GenBank/DDBJ whole genome shotgun (WGS) entry which is preliminary data.</text>
</comment>
<name>A0A8J3EYD0_9BIFI</name>
<keyword evidence="8" id="KW-1185">Reference proteome</keyword>
<reference evidence="7" key="1">
    <citation type="journal article" date="2014" name="Int. J. Syst. Evol. Microbiol.">
        <title>Complete genome sequence of Corynebacterium casei LMG S-19264T (=DSM 44701T), isolated from a smear-ripened cheese.</title>
        <authorList>
            <consortium name="US DOE Joint Genome Institute (JGI-PGF)"/>
            <person name="Walter F."/>
            <person name="Albersmeier A."/>
            <person name="Kalinowski J."/>
            <person name="Ruckert C."/>
        </authorList>
    </citation>
    <scope>NUCLEOTIDE SEQUENCE</scope>
    <source>
        <strain evidence="7">CCM 8606</strain>
    </source>
</reference>
<evidence type="ECO:0000256" key="3">
    <source>
        <dbReference type="ARBA" id="ARBA00022679"/>
    </source>
</evidence>
<keyword evidence="5" id="KW-0460">Magnesium</keyword>
<evidence type="ECO:0000256" key="2">
    <source>
        <dbReference type="ARBA" id="ARBA00006706"/>
    </source>
</evidence>
<gene>
    <name evidence="7" type="ORF">GCM10007377_04700</name>
</gene>